<dbReference type="Gene3D" id="3.40.91.70">
    <property type="entry name" value="Type II restriction endonuclease, HindIII"/>
    <property type="match status" value="1"/>
</dbReference>
<dbReference type="InterPro" id="IPR038373">
    <property type="entry name" value="Restrct_endonuc_II_HindIII_sf"/>
</dbReference>
<evidence type="ECO:0000313" key="2">
    <source>
        <dbReference type="Proteomes" id="UP001214757"/>
    </source>
</evidence>
<dbReference type="GO" id="GO:0016787">
    <property type="term" value="F:hydrolase activity"/>
    <property type="evidence" value="ECO:0007669"/>
    <property type="project" value="UniProtKB-KW"/>
</dbReference>
<evidence type="ECO:0000313" key="1">
    <source>
        <dbReference type="EMBL" id="MDC9623851.1"/>
    </source>
</evidence>
<keyword evidence="1" id="KW-0255">Endonuclease</keyword>
<dbReference type="CDD" id="cd22330">
    <property type="entry name" value="HindIII-like"/>
    <property type="match status" value="1"/>
</dbReference>
<proteinExistence type="predicted"/>
<keyword evidence="1" id="KW-0378">Hydrolase</keyword>
<accession>A0ABT5M827</accession>
<dbReference type="EC" id="3.1.21.-" evidence="1"/>
<dbReference type="InterPro" id="IPR019043">
    <property type="entry name" value="Restrct_endonuc_II_HindIII"/>
</dbReference>
<sequence length="305" mass="35279">MKMDYITEEAKSRRYYWIGEIVKLSGNFVNDSSRVEQEIIDEVRVSGSSALMDHLRLCTAIPESYVHDSSEEKLYSKYTDALISECFKFIGLNSIVLTERADAADVEASSKNFSFVADAKVFRLSRTAKNQKDFKVQAMDGWRHSNDFAMVVCPIYQLPTKNSQIYQQAISRNVCIFTYTHLGVLVRYSEVRGKQKTIDLLHDIFKSVSFLNPSKDSVQYWTMINRTILEFDNDIKNLWLDEKKATDEGIFVSKEIALKFLSNERKRILNMTKEEAVSELIKMNKITSREEQIRKVNNNNILLLS</sequence>
<keyword evidence="2" id="KW-1185">Reference proteome</keyword>
<dbReference type="GO" id="GO:0004519">
    <property type="term" value="F:endonuclease activity"/>
    <property type="evidence" value="ECO:0007669"/>
    <property type="project" value="UniProtKB-KW"/>
</dbReference>
<keyword evidence="1" id="KW-0540">Nuclease</keyword>
<name>A0ABT5M827_9GAMM</name>
<organism evidence="1 2">
    <name type="scientific">Xenorhabdus aichiensis</name>
    <dbReference type="NCBI Taxonomy" id="3025874"/>
    <lineage>
        <taxon>Bacteria</taxon>
        <taxon>Pseudomonadati</taxon>
        <taxon>Pseudomonadota</taxon>
        <taxon>Gammaproteobacteria</taxon>
        <taxon>Enterobacterales</taxon>
        <taxon>Morganellaceae</taxon>
        <taxon>Xenorhabdus</taxon>
    </lineage>
</organism>
<protein>
    <submittedName>
        <fullName evidence="1">HindIII family type II restriction endonuclease</fullName>
        <ecNumber evidence="1">3.1.21.-</ecNumber>
    </submittedName>
</protein>
<dbReference type="RefSeq" id="WP_273581265.1">
    <property type="nucleotide sequence ID" value="NZ_JAQRFO010000072.1"/>
</dbReference>
<reference evidence="1 2" key="1">
    <citation type="submission" date="2023-02" db="EMBL/GenBank/DDBJ databases">
        <title>Entomopathogenic bacteria.</title>
        <authorList>
            <person name="Machado R.A."/>
        </authorList>
    </citation>
    <scope>NUCLEOTIDE SEQUENCE [LARGE SCALE GENOMIC DNA]</scope>
    <source>
        <strain evidence="1 2">XENO-7</strain>
    </source>
</reference>
<comment type="caution">
    <text evidence="1">The sequence shown here is derived from an EMBL/GenBank/DDBJ whole genome shotgun (WGS) entry which is preliminary data.</text>
</comment>
<dbReference type="EMBL" id="JAQRFO010000072">
    <property type="protein sequence ID" value="MDC9623851.1"/>
    <property type="molecule type" value="Genomic_DNA"/>
</dbReference>
<gene>
    <name evidence="1" type="ORF">PSI22_19985</name>
</gene>
<dbReference type="Pfam" id="PF09518">
    <property type="entry name" value="RE_HindIII"/>
    <property type="match status" value="1"/>
</dbReference>
<dbReference type="Proteomes" id="UP001214757">
    <property type="component" value="Unassembled WGS sequence"/>
</dbReference>